<dbReference type="SUPFAM" id="SSF52540">
    <property type="entry name" value="P-loop containing nucleoside triphosphate hydrolases"/>
    <property type="match status" value="1"/>
</dbReference>
<sequence length="910" mass="104433">MACLISLASSTLSCCKPFCNEIIKSVIQKFRNFISIDENIDSLQKMMVELNALKLRINNNVNMAERRGQRRHDQVDLWINGVQSLEVEVNSIIEHHQKRLRFCYLNIWLNWTLGQKAAHVLQEVKNHITRGEEFRDNVAHAVESMIDTKVVGLALELALEELKCCFEREEVSVVGIYGTGGVGKTTLLKMFNDDLKNGNDYDTVIFIHVSKEPDIDDIQEKIKNRLGLSWEGNENQEGRANKIHDDMKKMRFVLLLDDVWDEFDEKTLEAIGIPHPHEENKCKLVLTTRFEEVCNQMGASDNKIRVNFMKKDEAWELFKMNCGKNKFHLNQRMEKVAKQIAEKCGGLPLALIVIGKALASKETIEEWEHAESVLEDLRIGGIAGMEKTLLKSLKYSYDNMCLEDATLKETMQKCFSYCCLFPEGISITKELLVDYWVGEGFFDDENGDDIDKARLMGHSIIRSLKSVCLLESGDIQDTVKMHDVIRDMALWIANDCTWTEQRFVIPTRKEVKNGFDYVSVFPERMTMAERISLVGNHNVVLPEIAPPCHNLLTLLLRGCRIKTFPIRFFGYMLNLQVLDLSYNHISELPDGIGSLANLQYLNLSNTGITSLPKELGELKRLRQLYLIKTLKLKRIPKEAILGLSRLEVFDLRTSYYLMYYKRSSDDHSLNDLDGLTNLRDLRLLLNYNTFVDQFMSSNKLPKNTCELALFKGNDVITLDLSGMVSLKQFGLVHFPRLEELKLGGKHGSPLCLESLTLLNNPKLMKVDVTKGQYSETLPNLSYLFVANCESLEITWLHQLPCLRIIIFCHAPYVELLSVPDSGSSEVFQNLERITLSKNQEMERISQHTLTLPSLEYLNVDRCPKLKKLALGLSSAPRLKEIRGSQEWWDRLEWEDDQTKQVFAGHFKRLI</sequence>
<dbReference type="PROSITE" id="PS51450">
    <property type="entry name" value="LRR"/>
    <property type="match status" value="2"/>
</dbReference>
<dbReference type="Gene3D" id="1.10.8.430">
    <property type="entry name" value="Helical domain of apoptotic protease-activating factors"/>
    <property type="match status" value="1"/>
</dbReference>
<evidence type="ECO:0000256" key="3">
    <source>
        <dbReference type="ARBA" id="ARBA00022737"/>
    </source>
</evidence>
<protein>
    <submittedName>
        <fullName evidence="8">Disease resistance protein RPS2</fullName>
    </submittedName>
</protein>
<dbReference type="InterPro" id="IPR036388">
    <property type="entry name" value="WH-like_DNA-bd_sf"/>
</dbReference>
<proteinExistence type="inferred from homology"/>
<dbReference type="FunFam" id="3.40.50.300:FF:001091">
    <property type="entry name" value="Probable disease resistance protein At1g61300"/>
    <property type="match status" value="1"/>
</dbReference>
<dbReference type="SUPFAM" id="SSF52058">
    <property type="entry name" value="L domain-like"/>
    <property type="match status" value="1"/>
</dbReference>
<evidence type="ECO:0000256" key="2">
    <source>
        <dbReference type="ARBA" id="ARBA00022614"/>
    </source>
</evidence>
<dbReference type="InterPro" id="IPR003591">
    <property type="entry name" value="Leu-rich_rpt_typical-subtyp"/>
</dbReference>
<dbReference type="GO" id="GO:0005524">
    <property type="term" value="F:ATP binding"/>
    <property type="evidence" value="ECO:0007669"/>
    <property type="project" value="UniProtKB-KW"/>
</dbReference>
<evidence type="ECO:0000256" key="1">
    <source>
        <dbReference type="ARBA" id="ARBA00008894"/>
    </source>
</evidence>
<dbReference type="InterPro" id="IPR002182">
    <property type="entry name" value="NB-ARC"/>
</dbReference>
<dbReference type="Pfam" id="PF00931">
    <property type="entry name" value="NB-ARC"/>
    <property type="match status" value="1"/>
</dbReference>
<dbReference type="GO" id="GO:0009626">
    <property type="term" value="P:plant-type hypersensitive response"/>
    <property type="evidence" value="ECO:0007669"/>
    <property type="project" value="UniProtKB-ARBA"/>
</dbReference>
<evidence type="ECO:0000313" key="9">
    <source>
        <dbReference type="Proteomes" id="UP001179952"/>
    </source>
</evidence>
<keyword evidence="4" id="KW-0611">Plant defense</keyword>
<dbReference type="SMART" id="SM00369">
    <property type="entry name" value="LRR_TYP"/>
    <property type="match status" value="2"/>
</dbReference>
<feature type="domain" description="AAA+ ATPase" evidence="7">
    <location>
        <begin position="170"/>
        <end position="310"/>
    </location>
</feature>
<feature type="coiled-coil region" evidence="6">
    <location>
        <begin position="40"/>
        <end position="67"/>
    </location>
</feature>
<dbReference type="AlphaFoldDB" id="A0AAV9A731"/>
<keyword evidence="5" id="KW-0547">Nucleotide-binding</keyword>
<dbReference type="InterPro" id="IPR001611">
    <property type="entry name" value="Leu-rich_rpt"/>
</dbReference>
<keyword evidence="2" id="KW-0433">Leucine-rich repeat</keyword>
<evidence type="ECO:0000259" key="7">
    <source>
        <dbReference type="SMART" id="SM00382"/>
    </source>
</evidence>
<dbReference type="PRINTS" id="PR00364">
    <property type="entry name" value="DISEASERSIST"/>
</dbReference>
<keyword evidence="5" id="KW-0067">ATP-binding</keyword>
<dbReference type="GO" id="GO:0042742">
    <property type="term" value="P:defense response to bacterium"/>
    <property type="evidence" value="ECO:0007669"/>
    <property type="project" value="UniProtKB-ARBA"/>
</dbReference>
<dbReference type="SMART" id="SM00382">
    <property type="entry name" value="AAA"/>
    <property type="match status" value="1"/>
</dbReference>
<comment type="similarity">
    <text evidence="1">Belongs to the disease resistance NB-LRR family.</text>
</comment>
<evidence type="ECO:0000313" key="8">
    <source>
        <dbReference type="EMBL" id="KAK1259964.1"/>
    </source>
</evidence>
<keyword evidence="9" id="KW-1185">Reference proteome</keyword>
<dbReference type="Pfam" id="PF23559">
    <property type="entry name" value="WHD_DRP"/>
    <property type="match status" value="1"/>
</dbReference>
<dbReference type="GO" id="GO:0002758">
    <property type="term" value="P:innate immune response-activating signaling pathway"/>
    <property type="evidence" value="ECO:0007669"/>
    <property type="project" value="UniProtKB-ARBA"/>
</dbReference>
<dbReference type="InterPro" id="IPR058922">
    <property type="entry name" value="WHD_DRP"/>
</dbReference>
<dbReference type="Gene3D" id="3.40.50.300">
    <property type="entry name" value="P-loop containing nucleotide triphosphate hydrolases"/>
    <property type="match status" value="1"/>
</dbReference>
<reference evidence="8" key="1">
    <citation type="journal article" date="2023" name="Nat. Commun.">
        <title>Diploid and tetraploid genomes of Acorus and the evolution of monocots.</title>
        <authorList>
            <person name="Ma L."/>
            <person name="Liu K.W."/>
            <person name="Li Z."/>
            <person name="Hsiao Y.Y."/>
            <person name="Qi Y."/>
            <person name="Fu T."/>
            <person name="Tang G.D."/>
            <person name="Zhang D."/>
            <person name="Sun W.H."/>
            <person name="Liu D.K."/>
            <person name="Li Y."/>
            <person name="Chen G.Z."/>
            <person name="Liu X.D."/>
            <person name="Liao X.Y."/>
            <person name="Jiang Y.T."/>
            <person name="Yu X."/>
            <person name="Hao Y."/>
            <person name="Huang J."/>
            <person name="Zhao X.W."/>
            <person name="Ke S."/>
            <person name="Chen Y.Y."/>
            <person name="Wu W.L."/>
            <person name="Hsu J.L."/>
            <person name="Lin Y.F."/>
            <person name="Huang M.D."/>
            <person name="Li C.Y."/>
            <person name="Huang L."/>
            <person name="Wang Z.W."/>
            <person name="Zhao X."/>
            <person name="Zhong W.Y."/>
            <person name="Peng D.H."/>
            <person name="Ahmad S."/>
            <person name="Lan S."/>
            <person name="Zhang J.S."/>
            <person name="Tsai W.C."/>
            <person name="Van de Peer Y."/>
            <person name="Liu Z.J."/>
        </authorList>
    </citation>
    <scope>NUCLEOTIDE SEQUENCE</scope>
    <source>
        <strain evidence="8">SCP</strain>
    </source>
</reference>
<keyword evidence="6" id="KW-0175">Coiled coil</keyword>
<name>A0AAV9A731_ACOGR</name>
<dbReference type="GO" id="GO:0043531">
    <property type="term" value="F:ADP binding"/>
    <property type="evidence" value="ECO:0007669"/>
    <property type="project" value="InterPro"/>
</dbReference>
<dbReference type="PANTHER" id="PTHR33463:SF204">
    <property type="entry name" value="NB-ARC DOMAIN-CONTAINING PROTEIN"/>
    <property type="match status" value="1"/>
</dbReference>
<dbReference type="PANTHER" id="PTHR33463">
    <property type="entry name" value="NB-ARC DOMAIN-CONTAINING PROTEIN-RELATED"/>
    <property type="match status" value="1"/>
</dbReference>
<dbReference type="FunFam" id="1.10.10.10:FF:000322">
    <property type="entry name" value="Probable disease resistance protein At1g63360"/>
    <property type="match status" value="1"/>
</dbReference>
<dbReference type="InterPro" id="IPR050905">
    <property type="entry name" value="Plant_NBS-LRR"/>
</dbReference>
<evidence type="ECO:0000256" key="4">
    <source>
        <dbReference type="ARBA" id="ARBA00022821"/>
    </source>
</evidence>
<reference evidence="8" key="2">
    <citation type="submission" date="2023-06" db="EMBL/GenBank/DDBJ databases">
        <authorList>
            <person name="Ma L."/>
            <person name="Liu K.-W."/>
            <person name="Li Z."/>
            <person name="Hsiao Y.-Y."/>
            <person name="Qi Y."/>
            <person name="Fu T."/>
            <person name="Tang G."/>
            <person name="Zhang D."/>
            <person name="Sun W.-H."/>
            <person name="Liu D.-K."/>
            <person name="Li Y."/>
            <person name="Chen G.-Z."/>
            <person name="Liu X.-D."/>
            <person name="Liao X.-Y."/>
            <person name="Jiang Y.-T."/>
            <person name="Yu X."/>
            <person name="Hao Y."/>
            <person name="Huang J."/>
            <person name="Zhao X.-W."/>
            <person name="Ke S."/>
            <person name="Chen Y.-Y."/>
            <person name="Wu W.-L."/>
            <person name="Hsu J.-L."/>
            <person name="Lin Y.-F."/>
            <person name="Huang M.-D."/>
            <person name="Li C.-Y."/>
            <person name="Huang L."/>
            <person name="Wang Z.-W."/>
            <person name="Zhao X."/>
            <person name="Zhong W.-Y."/>
            <person name="Peng D.-H."/>
            <person name="Ahmad S."/>
            <person name="Lan S."/>
            <person name="Zhang J.-S."/>
            <person name="Tsai W.-C."/>
            <person name="Van De Peer Y."/>
            <person name="Liu Z.-J."/>
        </authorList>
    </citation>
    <scope>NUCLEOTIDE SEQUENCE</scope>
    <source>
        <strain evidence="8">SCP</strain>
        <tissue evidence="8">Leaves</tissue>
    </source>
</reference>
<dbReference type="Proteomes" id="UP001179952">
    <property type="component" value="Unassembled WGS sequence"/>
</dbReference>
<dbReference type="Gene3D" id="1.10.10.10">
    <property type="entry name" value="Winged helix-like DNA-binding domain superfamily/Winged helix DNA-binding domain"/>
    <property type="match status" value="1"/>
</dbReference>
<dbReference type="Pfam" id="PF23598">
    <property type="entry name" value="LRR_14"/>
    <property type="match status" value="1"/>
</dbReference>
<dbReference type="EMBL" id="JAUJYN010000012">
    <property type="protein sequence ID" value="KAK1259964.1"/>
    <property type="molecule type" value="Genomic_DNA"/>
</dbReference>
<dbReference type="InterPro" id="IPR055414">
    <property type="entry name" value="LRR_R13L4/SHOC2-like"/>
</dbReference>
<dbReference type="InterPro" id="IPR003593">
    <property type="entry name" value="AAA+_ATPase"/>
</dbReference>
<evidence type="ECO:0000256" key="6">
    <source>
        <dbReference type="SAM" id="Coils"/>
    </source>
</evidence>
<accession>A0AAV9A731</accession>
<comment type="caution">
    <text evidence="8">The sequence shown here is derived from an EMBL/GenBank/DDBJ whole genome shotgun (WGS) entry which is preliminary data.</text>
</comment>
<dbReference type="Gene3D" id="3.80.10.10">
    <property type="entry name" value="Ribonuclease Inhibitor"/>
    <property type="match status" value="2"/>
</dbReference>
<organism evidence="8 9">
    <name type="scientific">Acorus gramineus</name>
    <name type="common">Dwarf sweet flag</name>
    <dbReference type="NCBI Taxonomy" id="55184"/>
    <lineage>
        <taxon>Eukaryota</taxon>
        <taxon>Viridiplantae</taxon>
        <taxon>Streptophyta</taxon>
        <taxon>Embryophyta</taxon>
        <taxon>Tracheophyta</taxon>
        <taxon>Spermatophyta</taxon>
        <taxon>Magnoliopsida</taxon>
        <taxon>Liliopsida</taxon>
        <taxon>Acoraceae</taxon>
        <taxon>Acorus</taxon>
    </lineage>
</organism>
<dbReference type="InterPro" id="IPR032675">
    <property type="entry name" value="LRR_dom_sf"/>
</dbReference>
<gene>
    <name evidence="8" type="ORF">QJS04_geneDACA005428</name>
</gene>
<dbReference type="InterPro" id="IPR042197">
    <property type="entry name" value="Apaf_helical"/>
</dbReference>
<keyword evidence="3" id="KW-0677">Repeat</keyword>
<dbReference type="InterPro" id="IPR027417">
    <property type="entry name" value="P-loop_NTPase"/>
</dbReference>
<dbReference type="FunFam" id="1.10.8.430:FF:000003">
    <property type="entry name" value="Probable disease resistance protein At5g66910"/>
    <property type="match status" value="1"/>
</dbReference>
<evidence type="ECO:0000256" key="5">
    <source>
        <dbReference type="ARBA" id="ARBA00022840"/>
    </source>
</evidence>